<accession>A0A0Q1AG57</accession>
<dbReference type="RefSeq" id="WP_245622088.1">
    <property type="nucleotide sequence ID" value="NZ_LKST01000001.1"/>
</dbReference>
<keyword evidence="2" id="KW-1185">Reference proteome</keyword>
<dbReference type="AlphaFoldDB" id="A0A0Q1AG57"/>
<protein>
    <submittedName>
        <fullName evidence="1">Uncharacterized protein</fullName>
    </submittedName>
</protein>
<dbReference type="SUPFAM" id="SSF53850">
    <property type="entry name" value="Periplasmic binding protein-like II"/>
    <property type="match status" value="1"/>
</dbReference>
<comment type="caution">
    <text evidence="1">The sequence shown here is derived from an EMBL/GenBank/DDBJ whole genome shotgun (WGS) entry which is preliminary data.</text>
</comment>
<reference evidence="1 2" key="1">
    <citation type="submission" date="2015-10" db="EMBL/GenBank/DDBJ databases">
        <title>Corynebacteirum lowii and Corynebacterium oculi species nova, derived from human clinical disease and and emended description of Corynebacterium mastiditis.</title>
        <authorList>
            <person name="Bernard K."/>
            <person name="Pacheco A.L."/>
            <person name="Mcdougall C."/>
            <person name="Burtx T."/>
            <person name="Weibe D."/>
            <person name="Tyler S."/>
            <person name="Olson A.B."/>
            <person name="Cnockaert M."/>
            <person name="Eguchi H."/>
            <person name="Kuwahara T."/>
            <person name="Nakayama-Imaohji H."/>
            <person name="Boudewijins M."/>
            <person name="Van Hoecke F."/>
            <person name="Bernier A.-M."/>
            <person name="Vandamme P."/>
        </authorList>
    </citation>
    <scope>NUCLEOTIDE SEQUENCE [LARGE SCALE GENOMIC DNA]</scope>
    <source>
        <strain evidence="1 2">NML 130210</strain>
    </source>
</reference>
<dbReference type="STRING" id="1544416.Cocul_00762"/>
<dbReference type="PATRIC" id="fig|1544416.3.peg.763"/>
<dbReference type="Proteomes" id="UP000050517">
    <property type="component" value="Unassembled WGS sequence"/>
</dbReference>
<organism evidence="1 2">
    <name type="scientific">Corynebacterium oculi</name>
    <dbReference type="NCBI Taxonomy" id="1544416"/>
    <lineage>
        <taxon>Bacteria</taxon>
        <taxon>Bacillati</taxon>
        <taxon>Actinomycetota</taxon>
        <taxon>Actinomycetes</taxon>
        <taxon>Mycobacteriales</taxon>
        <taxon>Corynebacteriaceae</taxon>
        <taxon>Corynebacterium</taxon>
    </lineage>
</organism>
<gene>
    <name evidence="1" type="ORF">Cocul_00762</name>
</gene>
<proteinExistence type="predicted"/>
<sequence>MLRDIGVELKIAAHPTSDFARVLEEKDFDLMNSSIVPNDPNRTTYFRQQYYSDSTLNLSHTGTPEIDAMIDELEKLPTAEEQNARAVEVERVALSRFGVMPYANGPKTVAVKPGLANVGAMIFGSVPKEDIGWVK</sequence>
<evidence type="ECO:0000313" key="1">
    <source>
        <dbReference type="EMBL" id="KQB85615.1"/>
    </source>
</evidence>
<name>A0A0Q1AG57_9CORY</name>
<evidence type="ECO:0000313" key="2">
    <source>
        <dbReference type="Proteomes" id="UP000050517"/>
    </source>
</evidence>
<dbReference type="Gene3D" id="3.10.105.10">
    <property type="entry name" value="Dipeptide-binding Protein, Domain 3"/>
    <property type="match status" value="1"/>
</dbReference>
<dbReference type="EMBL" id="LKST01000001">
    <property type="protein sequence ID" value="KQB85615.1"/>
    <property type="molecule type" value="Genomic_DNA"/>
</dbReference>